<dbReference type="Pfam" id="PF13857">
    <property type="entry name" value="Ank_5"/>
    <property type="match status" value="1"/>
</dbReference>
<dbReference type="RefSeq" id="WP_250933277.1">
    <property type="nucleotide sequence ID" value="NZ_JAMQBK010000116.1"/>
</dbReference>
<dbReference type="InterPro" id="IPR002110">
    <property type="entry name" value="Ankyrin_rpt"/>
</dbReference>
<feature type="repeat" description="ANK" evidence="3">
    <location>
        <begin position="384"/>
        <end position="416"/>
    </location>
</feature>
<evidence type="ECO:0000313" key="6">
    <source>
        <dbReference type="Proteomes" id="UP001202961"/>
    </source>
</evidence>
<evidence type="ECO:0008006" key="7">
    <source>
        <dbReference type="Google" id="ProtNLM"/>
    </source>
</evidence>
<dbReference type="Gene3D" id="1.25.40.20">
    <property type="entry name" value="Ankyrin repeat-containing domain"/>
    <property type="match status" value="1"/>
</dbReference>
<organism evidence="5 6">
    <name type="scientific">Aporhodopirellula aestuarii</name>
    <dbReference type="NCBI Taxonomy" id="2950107"/>
    <lineage>
        <taxon>Bacteria</taxon>
        <taxon>Pseudomonadati</taxon>
        <taxon>Planctomycetota</taxon>
        <taxon>Planctomycetia</taxon>
        <taxon>Pirellulales</taxon>
        <taxon>Pirellulaceae</taxon>
        <taxon>Aporhodopirellula</taxon>
    </lineage>
</organism>
<keyword evidence="1" id="KW-0677">Repeat</keyword>
<feature type="compositionally biased region" description="Acidic residues" evidence="4">
    <location>
        <begin position="148"/>
        <end position="167"/>
    </location>
</feature>
<dbReference type="InterPro" id="IPR050745">
    <property type="entry name" value="Multifunctional_regulatory"/>
</dbReference>
<dbReference type="SMART" id="SM00248">
    <property type="entry name" value="ANK"/>
    <property type="match status" value="2"/>
</dbReference>
<gene>
    <name evidence="5" type="ORF">NB063_30375</name>
</gene>
<evidence type="ECO:0000256" key="2">
    <source>
        <dbReference type="ARBA" id="ARBA00023043"/>
    </source>
</evidence>
<evidence type="ECO:0000313" key="5">
    <source>
        <dbReference type="EMBL" id="MCM2374950.1"/>
    </source>
</evidence>
<dbReference type="InterPro" id="IPR036770">
    <property type="entry name" value="Ankyrin_rpt-contain_sf"/>
</dbReference>
<name>A0ABT0UEX8_9BACT</name>
<keyword evidence="6" id="KW-1185">Reference proteome</keyword>
<dbReference type="SUPFAM" id="SSF48403">
    <property type="entry name" value="Ankyrin repeat"/>
    <property type="match status" value="1"/>
</dbReference>
<reference evidence="5 6" key="1">
    <citation type="journal article" date="2022" name="Syst. Appl. Microbiol.">
        <title>Rhodopirellula aestuarii sp. nov., a novel member of the genus Rhodopirellula isolated from brackish sediments collected in the Tagus River estuary, Portugal.</title>
        <authorList>
            <person name="Vitorino I.R."/>
            <person name="Klimek D."/>
            <person name="Calusinska M."/>
            <person name="Lobo-da-Cunha A."/>
            <person name="Vasconcelos V."/>
            <person name="Lage O.M."/>
        </authorList>
    </citation>
    <scope>NUCLEOTIDE SEQUENCE [LARGE SCALE GENOMIC DNA]</scope>
    <source>
        <strain evidence="5 6">ICT_H3.1</strain>
    </source>
</reference>
<accession>A0ABT0UEX8</accession>
<dbReference type="EMBL" id="JAMQBK010000116">
    <property type="protein sequence ID" value="MCM2374950.1"/>
    <property type="molecule type" value="Genomic_DNA"/>
</dbReference>
<dbReference type="PROSITE" id="PS50297">
    <property type="entry name" value="ANK_REP_REGION"/>
    <property type="match status" value="1"/>
</dbReference>
<comment type="caution">
    <text evidence="5">The sequence shown here is derived from an EMBL/GenBank/DDBJ whole genome shotgun (WGS) entry which is preliminary data.</text>
</comment>
<protein>
    <recommendedName>
        <fullName evidence="7">Ankyrin repeats (3 copies)</fullName>
    </recommendedName>
</protein>
<sequence>MSKQSEETKLKRRKPANRRGVFTTWGSDTWQALLAKSKTGVTDALENCSAVGAVERGVTKSVLDGSWDPPSGDWMLVVAMDAQGWVTLVCSGWPGDVLEKLASQFDGQLLVAGHSDCAGTVYARVTESDPNAPEGVTVRFDFQSDGTPWDDDEDDEFDEDEDDDDEEEDELDEIEQAIADLTVTRIVSDDLESNWLEQFDSLPDAHQAVFRHLDAYIPGLYYDLDESQLTAPFGHDDILPHVTSIDLVRIGTVPKDEPSPKILKLTRKLHEAIGSGVVDEVKAAIAEGALLEPTDGDASALYLACFDLAYSPYKPRVEIIKLLLEAGADPNDNRRNAENGYADTPLSRLIQASRPPFDIAGPIARNLVEAGADLNPQSPYPLQLGERPLHHAAKKALLDWVKLLLELGADPMAKSDAGRTPRESVEDLIAAKEASDFYSAADIEQEREDYKPILELLAAAEQKQ</sequence>
<feature type="region of interest" description="Disordered" evidence="4">
    <location>
        <begin position="128"/>
        <end position="167"/>
    </location>
</feature>
<evidence type="ECO:0000256" key="3">
    <source>
        <dbReference type="PROSITE-ProRule" id="PRU00023"/>
    </source>
</evidence>
<dbReference type="Pfam" id="PF00023">
    <property type="entry name" value="Ank"/>
    <property type="match status" value="1"/>
</dbReference>
<evidence type="ECO:0000256" key="4">
    <source>
        <dbReference type="SAM" id="MobiDB-lite"/>
    </source>
</evidence>
<dbReference type="Proteomes" id="UP001202961">
    <property type="component" value="Unassembled WGS sequence"/>
</dbReference>
<keyword evidence="2 3" id="KW-0040">ANK repeat</keyword>
<dbReference type="PROSITE" id="PS50088">
    <property type="entry name" value="ANK_REPEAT"/>
    <property type="match status" value="1"/>
</dbReference>
<dbReference type="PANTHER" id="PTHR24189">
    <property type="entry name" value="MYOTROPHIN"/>
    <property type="match status" value="1"/>
</dbReference>
<proteinExistence type="predicted"/>
<evidence type="ECO:0000256" key="1">
    <source>
        <dbReference type="ARBA" id="ARBA00022737"/>
    </source>
</evidence>
<dbReference type="PANTHER" id="PTHR24189:SF50">
    <property type="entry name" value="ANKYRIN REPEAT AND SOCS BOX PROTEIN 2"/>
    <property type="match status" value="1"/>
</dbReference>